<evidence type="ECO:0000256" key="2">
    <source>
        <dbReference type="ARBA" id="ARBA00022679"/>
    </source>
</evidence>
<dbReference type="RefSeq" id="WP_038560967.1">
    <property type="nucleotide sequence ID" value="NZ_AP018940.1"/>
</dbReference>
<proteinExistence type="inferred from homology"/>
<dbReference type="KEGG" id="mcr:MCFN_00220"/>
<dbReference type="SUPFAM" id="SSF75217">
    <property type="entry name" value="alpha/beta knot"/>
    <property type="match status" value="1"/>
</dbReference>
<comment type="subcellular location">
    <subcellularLocation>
        <location evidence="5">Cytoplasm</location>
    </subcellularLocation>
</comment>
<dbReference type="PANTHER" id="PTHR33603:SF1">
    <property type="entry name" value="RIBOSOMAL RNA LARGE SUBUNIT METHYLTRANSFERASE H"/>
    <property type="match status" value="1"/>
</dbReference>
<protein>
    <recommendedName>
        <fullName evidence="5">Ribosomal RNA large subunit methyltransferase H</fullName>
        <ecNumber evidence="5">2.1.1.177</ecNumber>
    </recommendedName>
    <alternativeName>
        <fullName evidence="5">23S rRNA (pseudouridine1915-N3)-methyltransferase</fullName>
    </alternativeName>
    <alternativeName>
        <fullName evidence="5">23S rRNA m3Psi1915 methyltransferase</fullName>
    </alternativeName>
    <alternativeName>
        <fullName evidence="5">rRNA (pseudouridine-N3-)-methyltransferase RlmH</fullName>
    </alternativeName>
</protein>
<evidence type="ECO:0000313" key="7">
    <source>
        <dbReference type="Proteomes" id="UP000027088"/>
    </source>
</evidence>
<evidence type="ECO:0000313" key="6">
    <source>
        <dbReference type="EMBL" id="AIA29223.1"/>
    </source>
</evidence>
<dbReference type="Proteomes" id="UP000027088">
    <property type="component" value="Chromosome"/>
</dbReference>
<dbReference type="CDD" id="cd18081">
    <property type="entry name" value="RlmH-like"/>
    <property type="match status" value="1"/>
</dbReference>
<comment type="catalytic activity">
    <reaction evidence="5">
        <text>pseudouridine(1915) in 23S rRNA + S-adenosyl-L-methionine = N(3)-methylpseudouridine(1915) in 23S rRNA + S-adenosyl-L-homocysteine + H(+)</text>
        <dbReference type="Rhea" id="RHEA:42752"/>
        <dbReference type="Rhea" id="RHEA-COMP:10221"/>
        <dbReference type="Rhea" id="RHEA-COMP:10222"/>
        <dbReference type="ChEBI" id="CHEBI:15378"/>
        <dbReference type="ChEBI" id="CHEBI:57856"/>
        <dbReference type="ChEBI" id="CHEBI:59789"/>
        <dbReference type="ChEBI" id="CHEBI:65314"/>
        <dbReference type="ChEBI" id="CHEBI:74486"/>
        <dbReference type="EC" id="2.1.1.177"/>
    </reaction>
</comment>
<dbReference type="HAMAP" id="MF_00658">
    <property type="entry name" value="23SrRNA_methyltr_H"/>
    <property type="match status" value="1"/>
</dbReference>
<dbReference type="GO" id="GO:0070038">
    <property type="term" value="F:rRNA (pseudouridine-N3-)-methyltransferase activity"/>
    <property type="evidence" value="ECO:0007669"/>
    <property type="project" value="UniProtKB-UniRule"/>
</dbReference>
<evidence type="ECO:0000256" key="1">
    <source>
        <dbReference type="ARBA" id="ARBA00022603"/>
    </source>
</evidence>
<accession>A0A059XR03</accession>
<keyword evidence="2 5" id="KW-0808">Transferase</keyword>
<evidence type="ECO:0000256" key="4">
    <source>
        <dbReference type="ARBA" id="ARBA00038303"/>
    </source>
</evidence>
<dbReference type="Gene3D" id="3.40.1280.10">
    <property type="match status" value="1"/>
</dbReference>
<dbReference type="InterPro" id="IPR029026">
    <property type="entry name" value="tRNA_m1G_MTases_N"/>
</dbReference>
<evidence type="ECO:0000256" key="5">
    <source>
        <dbReference type="HAMAP-Rule" id="MF_00658"/>
    </source>
</evidence>
<organism evidence="6 7">
    <name type="scientific">Mycoplasmopsis californica</name>
    <dbReference type="NCBI Taxonomy" id="2113"/>
    <lineage>
        <taxon>Bacteria</taxon>
        <taxon>Bacillati</taxon>
        <taxon>Mycoplasmatota</taxon>
        <taxon>Mycoplasmoidales</taxon>
        <taxon>Metamycoplasmataceae</taxon>
        <taxon>Mycoplasmopsis</taxon>
    </lineage>
</organism>
<dbReference type="PIRSF" id="PIRSF004505">
    <property type="entry name" value="MT_bac"/>
    <property type="match status" value="1"/>
</dbReference>
<reference evidence="6 7" key="1">
    <citation type="journal article" date="2014" name="Genome Announc.">
        <title>Complete Genome Sequence of the Bovine Mastitis Pathogen Mycoplasma californicum Strain ST-6T (ATCC 33461T).</title>
        <authorList>
            <person name="Calcutt M.J."/>
            <person name="Foecking M.F."/>
            <person name="Fox L.K."/>
        </authorList>
    </citation>
    <scope>NUCLEOTIDE SEQUENCE [LARGE SCALE GENOMIC DNA]</scope>
    <source>
        <strain evidence="6 7">ST-6</strain>
    </source>
</reference>
<dbReference type="PANTHER" id="PTHR33603">
    <property type="entry name" value="METHYLTRANSFERASE"/>
    <property type="match status" value="1"/>
</dbReference>
<comment type="subunit">
    <text evidence="5">Homodimer.</text>
</comment>
<feature type="binding site" evidence="5">
    <location>
        <position position="98"/>
    </location>
    <ligand>
        <name>S-adenosyl-L-methionine</name>
        <dbReference type="ChEBI" id="CHEBI:59789"/>
    </ligand>
</feature>
<keyword evidence="3 5" id="KW-0949">S-adenosyl-L-methionine</keyword>
<keyword evidence="5" id="KW-0963">Cytoplasm</keyword>
<keyword evidence="7" id="KW-1185">Reference proteome</keyword>
<dbReference type="eggNOG" id="COG1576">
    <property type="taxonomic scope" value="Bacteria"/>
</dbReference>
<dbReference type="GO" id="GO:0005737">
    <property type="term" value="C:cytoplasm"/>
    <property type="evidence" value="ECO:0007669"/>
    <property type="project" value="UniProtKB-SubCell"/>
</dbReference>
<dbReference type="InterPro" id="IPR003742">
    <property type="entry name" value="RlmH-like"/>
</dbReference>
<dbReference type="EC" id="2.1.1.177" evidence="5"/>
<dbReference type="InterPro" id="IPR029028">
    <property type="entry name" value="Alpha/beta_knot_MTases"/>
</dbReference>
<comment type="function">
    <text evidence="5">Specifically methylates the pseudouridine at position 1915 (m3Psi1915) in 23S rRNA.</text>
</comment>
<dbReference type="Pfam" id="PF02590">
    <property type="entry name" value="SPOUT_MTase"/>
    <property type="match status" value="1"/>
</dbReference>
<dbReference type="OrthoDB" id="9806643at2"/>
<comment type="similarity">
    <text evidence="4 5">Belongs to the RNA methyltransferase RlmH family.</text>
</comment>
<comment type="caution">
    <text evidence="5">Lacks conserved residue(s) required for the propagation of feature annotation.</text>
</comment>
<gene>
    <name evidence="5 6" type="primary">rlmH</name>
    <name evidence="6" type="ORF">MCFN_00220</name>
</gene>
<keyword evidence="5" id="KW-0698">rRNA processing</keyword>
<evidence type="ECO:0000256" key="3">
    <source>
        <dbReference type="ARBA" id="ARBA00022691"/>
    </source>
</evidence>
<sequence>MKKIRIISVGTLSPEFKKLFQHYEQRITHFYSINCVETKEFSEEKNIETKKLKETNLVLSKIPKNSTIILCSLRGKLYSSVEISEFIKLNDDITFIIGGSDGLCEELINSKYKISFSNMTFPHQLFRIMLAEQIYRSATIIANKKYHK</sequence>
<name>A0A059XR03_9BACT</name>
<keyword evidence="1 5" id="KW-0489">Methyltransferase</keyword>
<feature type="binding site" evidence="5">
    <location>
        <begin position="116"/>
        <end position="121"/>
    </location>
    <ligand>
        <name>S-adenosyl-L-methionine</name>
        <dbReference type="ChEBI" id="CHEBI:59789"/>
    </ligand>
</feature>
<dbReference type="EMBL" id="CP007521">
    <property type="protein sequence ID" value="AIA29223.1"/>
    <property type="molecule type" value="Genomic_DNA"/>
</dbReference>
<dbReference type="AlphaFoldDB" id="A0A059XR03"/>